<evidence type="ECO:0000259" key="8">
    <source>
        <dbReference type="PROSITE" id="PS50110"/>
    </source>
</evidence>
<evidence type="ECO:0000256" key="3">
    <source>
        <dbReference type="ARBA" id="ARBA00023125"/>
    </source>
</evidence>
<dbReference type="PANTHER" id="PTHR48111:SF43">
    <property type="entry name" value="STAGE 0 SPORULATION PROTEIN A HOMOLOG"/>
    <property type="match status" value="1"/>
</dbReference>
<evidence type="ECO:0000313" key="11">
    <source>
        <dbReference type="Proteomes" id="UP000637513"/>
    </source>
</evidence>
<dbReference type="PROSITE" id="PS50110">
    <property type="entry name" value="RESPONSE_REGULATORY"/>
    <property type="match status" value="1"/>
</dbReference>
<evidence type="ECO:0000256" key="7">
    <source>
        <dbReference type="PROSITE-ProRule" id="PRU01091"/>
    </source>
</evidence>
<dbReference type="InterPro" id="IPR001789">
    <property type="entry name" value="Sig_transdc_resp-reg_receiver"/>
</dbReference>
<organism evidence="10 11">
    <name type="scientific">Jutongia hominis</name>
    <dbReference type="NCBI Taxonomy" id="2763664"/>
    <lineage>
        <taxon>Bacteria</taxon>
        <taxon>Bacillati</taxon>
        <taxon>Bacillota</taxon>
        <taxon>Clostridia</taxon>
        <taxon>Lachnospirales</taxon>
        <taxon>Lachnospiraceae</taxon>
        <taxon>Jutongia</taxon>
    </lineage>
</organism>
<sequence length="221" mass="25228">MIVEDDEVIAEMVKGSLERWNYEVAIASDLKNVASQVERQKPDLILLDINLPFYNGFYWCKEIRTFSKVPIIFLSSADDNMNIVMAMDMGGDDFIAKPFDSSVLTAKVNAMMRRSYAYRGSVEILRAGEVSLNLADAALHYQEQQLELTKNEFKIMKMLMENAGSLVSRDRLIARLWDDGDFIDDNTLTVNVTRIRKKLKSMGVEDFIQTKKGIGYKVKEC</sequence>
<dbReference type="InterPro" id="IPR039420">
    <property type="entry name" value="WalR-like"/>
</dbReference>
<dbReference type="Pfam" id="PF00072">
    <property type="entry name" value="Response_reg"/>
    <property type="match status" value="1"/>
</dbReference>
<dbReference type="SMART" id="SM00862">
    <property type="entry name" value="Trans_reg_C"/>
    <property type="match status" value="1"/>
</dbReference>
<dbReference type="Gene3D" id="1.10.10.10">
    <property type="entry name" value="Winged helix-like DNA-binding domain superfamily/Winged helix DNA-binding domain"/>
    <property type="match status" value="1"/>
</dbReference>
<comment type="caution">
    <text evidence="10">The sequence shown here is derived from an EMBL/GenBank/DDBJ whole genome shotgun (WGS) entry which is preliminary data.</text>
</comment>
<dbReference type="CDD" id="cd00383">
    <property type="entry name" value="trans_reg_C"/>
    <property type="match status" value="1"/>
</dbReference>
<comment type="function">
    <text evidence="5">May play the central regulatory role in sporulation. It may be an element of the effector pathway responsible for the activation of sporulation genes in response to nutritional stress. Spo0A may act in concert with spo0H (a sigma factor) to control the expression of some genes that are critical to the sporulation process.</text>
</comment>
<dbReference type="InterPro" id="IPR001867">
    <property type="entry name" value="OmpR/PhoB-type_DNA-bd"/>
</dbReference>
<keyword evidence="6" id="KW-0597">Phosphoprotein</keyword>
<proteinExistence type="predicted"/>
<keyword evidence="11" id="KW-1185">Reference proteome</keyword>
<dbReference type="Gene3D" id="3.40.50.2300">
    <property type="match status" value="1"/>
</dbReference>
<dbReference type="InterPro" id="IPR011006">
    <property type="entry name" value="CheY-like_superfamily"/>
</dbReference>
<dbReference type="PROSITE" id="PS51755">
    <property type="entry name" value="OMPR_PHOB"/>
    <property type="match status" value="1"/>
</dbReference>
<dbReference type="Pfam" id="PF00486">
    <property type="entry name" value="Trans_reg_C"/>
    <property type="match status" value="1"/>
</dbReference>
<evidence type="ECO:0000259" key="9">
    <source>
        <dbReference type="PROSITE" id="PS51755"/>
    </source>
</evidence>
<reference evidence="10 11" key="1">
    <citation type="submission" date="2020-08" db="EMBL/GenBank/DDBJ databases">
        <title>Genome public.</title>
        <authorList>
            <person name="Liu C."/>
            <person name="Sun Q."/>
        </authorList>
    </citation>
    <scope>NUCLEOTIDE SEQUENCE [LARGE SCALE GENOMIC DNA]</scope>
    <source>
        <strain evidence="10 11">BX3</strain>
    </source>
</reference>
<evidence type="ECO:0000313" key="10">
    <source>
        <dbReference type="EMBL" id="MBC8556589.1"/>
    </source>
</evidence>
<dbReference type="InterPro" id="IPR036388">
    <property type="entry name" value="WH-like_DNA-bd_sf"/>
</dbReference>
<evidence type="ECO:0000256" key="4">
    <source>
        <dbReference type="ARBA" id="ARBA00023163"/>
    </source>
</evidence>
<evidence type="ECO:0000256" key="2">
    <source>
        <dbReference type="ARBA" id="ARBA00023015"/>
    </source>
</evidence>
<keyword evidence="2" id="KW-0805">Transcription regulation</keyword>
<accession>A0ABR7MS09</accession>
<protein>
    <recommendedName>
        <fullName evidence="1">Stage 0 sporulation protein A homolog</fullName>
    </recommendedName>
</protein>
<keyword evidence="4" id="KW-0804">Transcription</keyword>
<dbReference type="Proteomes" id="UP000637513">
    <property type="component" value="Unassembled WGS sequence"/>
</dbReference>
<dbReference type="InterPro" id="IPR016032">
    <property type="entry name" value="Sig_transdc_resp-reg_C-effctor"/>
</dbReference>
<feature type="domain" description="OmpR/PhoB-type" evidence="9">
    <location>
        <begin position="122"/>
        <end position="220"/>
    </location>
</feature>
<feature type="DNA-binding region" description="OmpR/PhoB-type" evidence="7">
    <location>
        <begin position="122"/>
        <end position="220"/>
    </location>
</feature>
<name>A0ABR7MS09_9FIRM</name>
<evidence type="ECO:0000256" key="5">
    <source>
        <dbReference type="ARBA" id="ARBA00024867"/>
    </source>
</evidence>
<dbReference type="EMBL" id="JACRSW010000009">
    <property type="protein sequence ID" value="MBC8556589.1"/>
    <property type="molecule type" value="Genomic_DNA"/>
</dbReference>
<dbReference type="RefSeq" id="WP_249302996.1">
    <property type="nucleotide sequence ID" value="NZ_JACRSW010000009.1"/>
</dbReference>
<dbReference type="SUPFAM" id="SSF52172">
    <property type="entry name" value="CheY-like"/>
    <property type="match status" value="1"/>
</dbReference>
<feature type="domain" description="Response regulatory" evidence="8">
    <location>
        <begin position="1"/>
        <end position="112"/>
    </location>
</feature>
<dbReference type="SMART" id="SM00448">
    <property type="entry name" value="REC"/>
    <property type="match status" value="1"/>
</dbReference>
<keyword evidence="3 7" id="KW-0238">DNA-binding</keyword>
<feature type="modified residue" description="4-aspartylphosphate" evidence="6">
    <location>
        <position position="48"/>
    </location>
</feature>
<dbReference type="SUPFAM" id="SSF46894">
    <property type="entry name" value="C-terminal effector domain of the bipartite response regulators"/>
    <property type="match status" value="1"/>
</dbReference>
<evidence type="ECO:0000256" key="6">
    <source>
        <dbReference type="PROSITE-ProRule" id="PRU00169"/>
    </source>
</evidence>
<evidence type="ECO:0000256" key="1">
    <source>
        <dbReference type="ARBA" id="ARBA00018672"/>
    </source>
</evidence>
<gene>
    <name evidence="10" type="ORF">H8700_02540</name>
</gene>
<dbReference type="PANTHER" id="PTHR48111">
    <property type="entry name" value="REGULATOR OF RPOS"/>
    <property type="match status" value="1"/>
</dbReference>